<dbReference type="Proteomes" id="UP001354931">
    <property type="component" value="Unassembled WGS sequence"/>
</dbReference>
<comment type="caution">
    <text evidence="2">The sequence shown here is derived from an EMBL/GenBank/DDBJ whole genome shotgun (WGS) entry which is preliminary data.</text>
</comment>
<feature type="region of interest" description="Disordered" evidence="1">
    <location>
        <begin position="97"/>
        <end position="134"/>
    </location>
</feature>
<organism evidence="2 3">
    <name type="scientific">Streptomyces endophyticus</name>
    <dbReference type="NCBI Taxonomy" id="714166"/>
    <lineage>
        <taxon>Bacteria</taxon>
        <taxon>Bacillati</taxon>
        <taxon>Actinomycetota</taxon>
        <taxon>Actinomycetes</taxon>
        <taxon>Kitasatosporales</taxon>
        <taxon>Streptomycetaceae</taxon>
        <taxon>Streptomyces</taxon>
    </lineage>
</organism>
<evidence type="ECO:0000313" key="3">
    <source>
        <dbReference type="Proteomes" id="UP001354931"/>
    </source>
</evidence>
<keyword evidence="3" id="KW-1185">Reference proteome</keyword>
<gene>
    <name evidence="2" type="ORF">OKJ99_34400</name>
</gene>
<sequence length="134" mass="14362">MEPVTLIATALAAGAAAGTQDAVSESVRGAYRRLYELVRGRLTGRSGELDGAVEAQRARNASDDDPVAPELRQLLVLIDAAHDQQLQSLADVVLQRPEGPTVDTSNSNGWNVWNSNNKGVQNGPHGWQQNTFNS</sequence>
<dbReference type="RefSeq" id="WP_326022142.1">
    <property type="nucleotide sequence ID" value="NZ_JAOZYC010000166.1"/>
</dbReference>
<name>A0ABU6FF27_9ACTN</name>
<dbReference type="EMBL" id="JAOZYC010000166">
    <property type="protein sequence ID" value="MEB8342599.1"/>
    <property type="molecule type" value="Genomic_DNA"/>
</dbReference>
<evidence type="ECO:0000256" key="1">
    <source>
        <dbReference type="SAM" id="MobiDB-lite"/>
    </source>
</evidence>
<protein>
    <submittedName>
        <fullName evidence="2">Uncharacterized protein</fullName>
    </submittedName>
</protein>
<evidence type="ECO:0000313" key="2">
    <source>
        <dbReference type="EMBL" id="MEB8342599.1"/>
    </source>
</evidence>
<reference evidence="2 3" key="1">
    <citation type="submission" date="2022-10" db="EMBL/GenBank/DDBJ databases">
        <authorList>
            <person name="Xie J."/>
            <person name="Shen N."/>
        </authorList>
    </citation>
    <scope>NUCLEOTIDE SEQUENCE [LARGE SCALE GENOMIC DNA]</scope>
    <source>
        <strain evidence="2 3">YIM65594</strain>
    </source>
</reference>
<feature type="compositionally biased region" description="Low complexity" evidence="1">
    <location>
        <begin position="106"/>
        <end position="120"/>
    </location>
</feature>
<proteinExistence type="predicted"/>
<accession>A0ABU6FF27</accession>